<evidence type="ECO:0000313" key="2">
    <source>
        <dbReference type="Proteomes" id="UP000015106"/>
    </source>
</evidence>
<reference evidence="1" key="3">
    <citation type="submission" date="2022-06" db="UniProtKB">
        <authorList>
            <consortium name="EnsemblPlants"/>
        </authorList>
    </citation>
    <scope>IDENTIFICATION</scope>
</reference>
<sequence length="95" mass="10527">MAPADSGFTKDGELNSRDMVNPMEPSLFVGHPTLSSCNDNVLYLMAKTSLYDSMSQVITVNMKEKTVGRTAKYTTQRDASMAFAYTRTTISNFRA</sequence>
<keyword evidence="2" id="KW-1185">Reference proteome</keyword>
<dbReference type="EnsemblPlants" id="TuG1812G0200001002.01.T01">
    <property type="protein sequence ID" value="TuG1812G0200001002.01.T01.cds403495"/>
    <property type="gene ID" value="TuG1812G0200001002.01"/>
</dbReference>
<reference evidence="1" key="2">
    <citation type="submission" date="2018-03" db="EMBL/GenBank/DDBJ databases">
        <title>The Triticum urartu genome reveals the dynamic nature of wheat genome evolution.</title>
        <authorList>
            <person name="Ling H."/>
            <person name="Ma B."/>
            <person name="Shi X."/>
            <person name="Liu H."/>
            <person name="Dong L."/>
            <person name="Sun H."/>
            <person name="Cao Y."/>
            <person name="Gao Q."/>
            <person name="Zheng S."/>
            <person name="Li Y."/>
            <person name="Yu Y."/>
            <person name="Du H."/>
            <person name="Qi M."/>
            <person name="Li Y."/>
            <person name="Yu H."/>
            <person name="Cui Y."/>
            <person name="Wang N."/>
            <person name="Chen C."/>
            <person name="Wu H."/>
            <person name="Zhao Y."/>
            <person name="Zhang J."/>
            <person name="Li Y."/>
            <person name="Zhou W."/>
            <person name="Zhang B."/>
            <person name="Hu W."/>
            <person name="Eijk M."/>
            <person name="Tang J."/>
            <person name="Witsenboer H."/>
            <person name="Zhao S."/>
            <person name="Li Z."/>
            <person name="Zhang A."/>
            <person name="Wang D."/>
            <person name="Liang C."/>
        </authorList>
    </citation>
    <scope>NUCLEOTIDE SEQUENCE [LARGE SCALE GENOMIC DNA]</scope>
    <source>
        <strain evidence="1">cv. G1812</strain>
    </source>
</reference>
<reference evidence="2" key="1">
    <citation type="journal article" date="2013" name="Nature">
        <title>Draft genome of the wheat A-genome progenitor Triticum urartu.</title>
        <authorList>
            <person name="Ling H.Q."/>
            <person name="Zhao S."/>
            <person name="Liu D."/>
            <person name="Wang J."/>
            <person name="Sun H."/>
            <person name="Zhang C."/>
            <person name="Fan H."/>
            <person name="Li D."/>
            <person name="Dong L."/>
            <person name="Tao Y."/>
            <person name="Gao C."/>
            <person name="Wu H."/>
            <person name="Li Y."/>
            <person name="Cui Y."/>
            <person name="Guo X."/>
            <person name="Zheng S."/>
            <person name="Wang B."/>
            <person name="Yu K."/>
            <person name="Liang Q."/>
            <person name="Yang W."/>
            <person name="Lou X."/>
            <person name="Chen J."/>
            <person name="Feng M."/>
            <person name="Jian J."/>
            <person name="Zhang X."/>
            <person name="Luo G."/>
            <person name="Jiang Y."/>
            <person name="Liu J."/>
            <person name="Wang Z."/>
            <person name="Sha Y."/>
            <person name="Zhang B."/>
            <person name="Wu H."/>
            <person name="Tang D."/>
            <person name="Shen Q."/>
            <person name="Xue P."/>
            <person name="Zou S."/>
            <person name="Wang X."/>
            <person name="Liu X."/>
            <person name="Wang F."/>
            <person name="Yang Y."/>
            <person name="An X."/>
            <person name="Dong Z."/>
            <person name="Zhang K."/>
            <person name="Zhang X."/>
            <person name="Luo M.C."/>
            <person name="Dvorak J."/>
            <person name="Tong Y."/>
            <person name="Wang J."/>
            <person name="Yang H."/>
            <person name="Li Z."/>
            <person name="Wang D."/>
            <person name="Zhang A."/>
            <person name="Wang J."/>
        </authorList>
    </citation>
    <scope>NUCLEOTIDE SEQUENCE</scope>
    <source>
        <strain evidence="2">cv. G1812</strain>
    </source>
</reference>
<accession>A0A8R7PAG7</accession>
<dbReference type="Gramene" id="TuG1812G0200001002.01.T01">
    <property type="protein sequence ID" value="TuG1812G0200001002.01.T01.cds403495"/>
    <property type="gene ID" value="TuG1812G0200001002.01"/>
</dbReference>
<protein>
    <submittedName>
        <fullName evidence="1">Uncharacterized protein</fullName>
    </submittedName>
</protein>
<evidence type="ECO:0000313" key="1">
    <source>
        <dbReference type="EnsemblPlants" id="TuG1812G0200001002.01.T01.cds403495"/>
    </source>
</evidence>
<dbReference type="AlphaFoldDB" id="A0A8R7PAG7"/>
<proteinExistence type="predicted"/>
<organism evidence="1 2">
    <name type="scientific">Triticum urartu</name>
    <name type="common">Red wild einkorn</name>
    <name type="synonym">Crithodium urartu</name>
    <dbReference type="NCBI Taxonomy" id="4572"/>
    <lineage>
        <taxon>Eukaryota</taxon>
        <taxon>Viridiplantae</taxon>
        <taxon>Streptophyta</taxon>
        <taxon>Embryophyta</taxon>
        <taxon>Tracheophyta</taxon>
        <taxon>Spermatophyta</taxon>
        <taxon>Magnoliopsida</taxon>
        <taxon>Liliopsida</taxon>
        <taxon>Poales</taxon>
        <taxon>Poaceae</taxon>
        <taxon>BOP clade</taxon>
        <taxon>Pooideae</taxon>
        <taxon>Triticodae</taxon>
        <taxon>Triticeae</taxon>
        <taxon>Triticinae</taxon>
        <taxon>Triticum</taxon>
    </lineage>
</organism>
<name>A0A8R7PAG7_TRIUA</name>
<dbReference type="Proteomes" id="UP000015106">
    <property type="component" value="Chromosome 2"/>
</dbReference>